<dbReference type="SUPFAM" id="SSF52954">
    <property type="entry name" value="Class II aaRS ABD-related"/>
    <property type="match status" value="1"/>
</dbReference>
<keyword evidence="1 2" id="KW-0690">Ribosome biogenesis</keyword>
<accession>A0A0E3RUP1</accession>
<dbReference type="PATRIC" id="fig|1434113.4.peg.1297"/>
<evidence type="ECO:0000256" key="1">
    <source>
        <dbReference type="ARBA" id="ARBA00022517"/>
    </source>
</evidence>
<dbReference type="Gene3D" id="3.40.50.10480">
    <property type="entry name" value="Probable brix-domain ribosomal biogenesis protein"/>
    <property type="match status" value="1"/>
</dbReference>
<gene>
    <name evidence="4" type="ORF">MSMAC_1031</name>
</gene>
<reference evidence="4 5" key="1">
    <citation type="submission" date="2014-07" db="EMBL/GenBank/DDBJ databases">
        <title>Methanogenic archaea and the global carbon cycle.</title>
        <authorList>
            <person name="Henriksen J.R."/>
            <person name="Luke J."/>
            <person name="Reinhart S."/>
            <person name="Benedict M.N."/>
            <person name="Youngblut N.D."/>
            <person name="Metcalf M.E."/>
            <person name="Whitaker R.J."/>
            <person name="Metcalf W.W."/>
        </authorList>
    </citation>
    <scope>NUCLEOTIDE SEQUENCE [LARGE SCALE GENOMIC DNA]</scope>
    <source>
        <strain evidence="4 5">C16</strain>
    </source>
</reference>
<proteinExistence type="inferred from homology"/>
<organism evidence="4 5">
    <name type="scientific">Methanosarcina mazei C16</name>
    <dbReference type="NCBI Taxonomy" id="1434113"/>
    <lineage>
        <taxon>Archaea</taxon>
        <taxon>Methanobacteriati</taxon>
        <taxon>Methanobacteriota</taxon>
        <taxon>Stenosarchaea group</taxon>
        <taxon>Methanomicrobia</taxon>
        <taxon>Methanosarcinales</taxon>
        <taxon>Methanosarcinaceae</taxon>
        <taxon>Methanosarcina</taxon>
    </lineage>
</organism>
<evidence type="ECO:0000256" key="2">
    <source>
        <dbReference type="HAMAP-Rule" id="MF_00699"/>
    </source>
</evidence>
<dbReference type="GO" id="GO:0019843">
    <property type="term" value="F:rRNA binding"/>
    <property type="evidence" value="ECO:0007669"/>
    <property type="project" value="InterPro"/>
</dbReference>
<sequence>MQNTPGFIKGNMLVTTSRKPSAKSRTLCKLLSRFTASRCISRGKMGMQELLDFTEGNTFIVVGEYHGNPGELSFHDNEGKLLFSIRFSDRYSEEIDSYWFPDVLPVLTGEGEIAEALESFFHFERVESDRVVQLPQNSLVMAIGDKEIDFMGSGKSLFKFNIKGFKKY</sequence>
<dbReference type="EMBL" id="CP009514">
    <property type="protein sequence ID" value="AKB70921.1"/>
    <property type="molecule type" value="Genomic_DNA"/>
</dbReference>
<comment type="function">
    <text evidence="2">Probably involved in the biogenesis of the ribosome.</text>
</comment>
<evidence type="ECO:0000313" key="5">
    <source>
        <dbReference type="Proteomes" id="UP000033071"/>
    </source>
</evidence>
<dbReference type="AlphaFoldDB" id="A0A0E3RUP1"/>
<dbReference type="NCBIfam" id="NF002093">
    <property type="entry name" value="PRK00933.1-3"/>
    <property type="match status" value="1"/>
</dbReference>
<dbReference type="Proteomes" id="UP000033071">
    <property type="component" value="Chromosome"/>
</dbReference>
<evidence type="ECO:0000259" key="3">
    <source>
        <dbReference type="PROSITE" id="PS50833"/>
    </source>
</evidence>
<feature type="domain" description="Brix" evidence="3">
    <location>
        <begin position="10"/>
        <end position="168"/>
    </location>
</feature>
<dbReference type="GO" id="GO:0006364">
    <property type="term" value="P:rRNA processing"/>
    <property type="evidence" value="ECO:0007669"/>
    <property type="project" value="InterPro"/>
</dbReference>
<evidence type="ECO:0000313" key="4">
    <source>
        <dbReference type="EMBL" id="AKB70921.1"/>
    </source>
</evidence>
<dbReference type="SMART" id="SM00879">
    <property type="entry name" value="Brix"/>
    <property type="match status" value="1"/>
</dbReference>
<dbReference type="InterPro" id="IPR023548">
    <property type="entry name" value="Brix_dom_Rbsml_bgen_prot"/>
</dbReference>
<dbReference type="KEGG" id="mmac:MSMAC_1031"/>
<protein>
    <recommendedName>
        <fullName evidence="2">Probable Brix domain-containing ribosomal biogenesis protein</fullName>
    </recommendedName>
</protein>
<dbReference type="PROSITE" id="PS50833">
    <property type="entry name" value="BRIX"/>
    <property type="match status" value="1"/>
</dbReference>
<dbReference type="InterPro" id="IPR007109">
    <property type="entry name" value="Brix"/>
</dbReference>
<name>A0A0E3RUP1_METMZ</name>
<dbReference type="HAMAP" id="MF_00699">
    <property type="entry name" value="BriX"/>
    <property type="match status" value="1"/>
</dbReference>
<dbReference type="HOGENOM" id="CLU_107897_2_0_2"/>